<name>A0A0C2S363_AMAMK</name>
<feature type="region of interest" description="Disordered" evidence="1">
    <location>
        <begin position="1"/>
        <end position="75"/>
    </location>
</feature>
<keyword evidence="4" id="KW-1185">Reference proteome</keyword>
<gene>
    <name evidence="3" type="ORF">M378DRAFT_16512</name>
</gene>
<feature type="region of interest" description="Disordered" evidence="1">
    <location>
        <begin position="296"/>
        <end position="483"/>
    </location>
</feature>
<organism evidence="3 4">
    <name type="scientific">Amanita muscaria (strain Koide BX008)</name>
    <dbReference type="NCBI Taxonomy" id="946122"/>
    <lineage>
        <taxon>Eukaryota</taxon>
        <taxon>Fungi</taxon>
        <taxon>Dikarya</taxon>
        <taxon>Basidiomycota</taxon>
        <taxon>Agaricomycotina</taxon>
        <taxon>Agaricomycetes</taxon>
        <taxon>Agaricomycetidae</taxon>
        <taxon>Agaricales</taxon>
        <taxon>Pluteineae</taxon>
        <taxon>Amanitaceae</taxon>
        <taxon>Amanita</taxon>
    </lineage>
</organism>
<dbReference type="Pfam" id="PF20149">
    <property type="entry name" value="DUF6532"/>
    <property type="match status" value="1"/>
</dbReference>
<dbReference type="OrthoDB" id="3014170at2759"/>
<evidence type="ECO:0000256" key="1">
    <source>
        <dbReference type="SAM" id="MobiDB-lite"/>
    </source>
</evidence>
<dbReference type="InterPro" id="IPR045341">
    <property type="entry name" value="DUF6532"/>
</dbReference>
<protein>
    <recommendedName>
        <fullName evidence="2">DUF6532 domain-containing protein</fullName>
    </recommendedName>
</protein>
<evidence type="ECO:0000313" key="4">
    <source>
        <dbReference type="Proteomes" id="UP000054549"/>
    </source>
</evidence>
<feature type="domain" description="DUF6532" evidence="2">
    <location>
        <begin position="510"/>
        <end position="677"/>
    </location>
</feature>
<feature type="compositionally biased region" description="Acidic residues" evidence="1">
    <location>
        <begin position="248"/>
        <end position="260"/>
    </location>
</feature>
<reference evidence="3 4" key="1">
    <citation type="submission" date="2014-04" db="EMBL/GenBank/DDBJ databases">
        <title>Evolutionary Origins and Diversification of the Mycorrhizal Mutualists.</title>
        <authorList>
            <consortium name="DOE Joint Genome Institute"/>
            <consortium name="Mycorrhizal Genomics Consortium"/>
            <person name="Kohler A."/>
            <person name="Kuo A."/>
            <person name="Nagy L.G."/>
            <person name="Floudas D."/>
            <person name="Copeland A."/>
            <person name="Barry K.W."/>
            <person name="Cichocki N."/>
            <person name="Veneault-Fourrey C."/>
            <person name="LaButti K."/>
            <person name="Lindquist E.A."/>
            <person name="Lipzen A."/>
            <person name="Lundell T."/>
            <person name="Morin E."/>
            <person name="Murat C."/>
            <person name="Riley R."/>
            <person name="Ohm R."/>
            <person name="Sun H."/>
            <person name="Tunlid A."/>
            <person name="Henrissat B."/>
            <person name="Grigoriev I.V."/>
            <person name="Hibbett D.S."/>
            <person name="Martin F."/>
        </authorList>
    </citation>
    <scope>NUCLEOTIDE SEQUENCE [LARGE SCALE GENOMIC DNA]</scope>
    <source>
        <strain evidence="3 4">Koide BX008</strain>
    </source>
</reference>
<dbReference type="Proteomes" id="UP000054549">
    <property type="component" value="Unassembled WGS sequence"/>
</dbReference>
<dbReference type="HOGENOM" id="CLU_356359_0_0_1"/>
<feature type="compositionally biased region" description="Polar residues" evidence="1">
    <location>
        <begin position="307"/>
        <end position="335"/>
    </location>
</feature>
<proteinExistence type="predicted"/>
<evidence type="ECO:0000259" key="2">
    <source>
        <dbReference type="Pfam" id="PF20149"/>
    </source>
</evidence>
<feature type="region of interest" description="Disordered" evidence="1">
    <location>
        <begin position="239"/>
        <end position="281"/>
    </location>
</feature>
<accession>A0A0C2S363</accession>
<feature type="compositionally biased region" description="Low complexity" evidence="1">
    <location>
        <begin position="437"/>
        <end position="450"/>
    </location>
</feature>
<feature type="region of interest" description="Disordered" evidence="1">
    <location>
        <begin position="88"/>
        <end position="138"/>
    </location>
</feature>
<feature type="compositionally biased region" description="Polar residues" evidence="1">
    <location>
        <begin position="105"/>
        <end position="115"/>
    </location>
</feature>
<feature type="compositionally biased region" description="Polar residues" evidence="1">
    <location>
        <begin position="8"/>
        <end position="18"/>
    </location>
</feature>
<feature type="compositionally biased region" description="Basic and acidic residues" evidence="1">
    <location>
        <begin position="63"/>
        <end position="72"/>
    </location>
</feature>
<evidence type="ECO:0000313" key="3">
    <source>
        <dbReference type="EMBL" id="KIL57075.1"/>
    </source>
</evidence>
<feature type="region of interest" description="Disordered" evidence="1">
    <location>
        <begin position="747"/>
        <end position="787"/>
    </location>
</feature>
<feature type="compositionally biased region" description="Polar residues" evidence="1">
    <location>
        <begin position="363"/>
        <end position="378"/>
    </location>
</feature>
<sequence>MSKPPSESLPSTRQTGMQTRGGAKEKMAAIVAQYRTGGRLSESDERTAQTEPKTKLKRKLQRKSKDPEKEAAAQKAKAIKLAELEDQVAKKAAAMKSKHPRRQASKQATTAQDSGAETLEHVEESVRLEDKSTVPSRQKNIMEMKMLEDMVGQPKNTHQKDRPKPRPAYKAVVPVKVAVNEASSNLSQPPEMTWNVTGGIRTRVKDTRSTLTSFSQGSQNHNLGSTDQVQLHRLHLAMPTHDNPESDTSGDEAGDEDSESDANNMPPPRLPVKTIKGKGQPKLQEQVLANRQQVLTKGFQQKDDSTMRASSATSMPEFSTPLNKKNISNSLQEWAQSIPPPPLARPSKKSKVSSASSVVTKIGNATATSVPSTKSSRSCAIVSKATAEVLGKPKKPEPKPTVGTKRTAAELDSDSNWAPTTIYGGLQDEDDIKEQDAASASPMKSPMATAKSKASIQVKPGISTPVKVKKTTQKSGNKELPNGALDNGRWAGVFTPTFLKYLGGINEDVWAMTDRKAARVLQAIWNAVYNHASSNIETKISHMVEQGDAVHKVATQRATQWRNSIGSAGLTVVNDFMDNREFDTTEERQAVAAELLDNQKYVFLKTKQIEMNRQFETKRSGRYRNPLILHTLAQHLMDMDGGLYVPGLFDDKYFPKAALVLSATAVHRALWLWAQGYITYESYMEAKGTKANGIIKLLGPDGKIKKDTNFSKGKWEQESDSHILDVWALDDGRLSLIMAEATAIQEVMQPQGGKSKRKTQDDSEAGPSGKRTRSAAYRPRLQSDSDF</sequence>
<feature type="compositionally biased region" description="Basic and acidic residues" evidence="1">
    <location>
        <begin position="41"/>
        <end position="54"/>
    </location>
</feature>
<feature type="compositionally biased region" description="Basic and acidic residues" evidence="1">
    <location>
        <begin position="118"/>
        <end position="132"/>
    </location>
</feature>
<dbReference type="InParanoid" id="A0A0C2S363"/>
<dbReference type="AlphaFoldDB" id="A0A0C2S363"/>
<dbReference type="EMBL" id="KN818384">
    <property type="protein sequence ID" value="KIL57075.1"/>
    <property type="molecule type" value="Genomic_DNA"/>
</dbReference>